<dbReference type="AlphaFoldDB" id="X1GSE0"/>
<protein>
    <submittedName>
        <fullName evidence="1">Uncharacterized protein</fullName>
    </submittedName>
</protein>
<sequence length="101" mass="12330">NQLDYIGFGTETKGSGWQIYLDVINFSWYPNFQMENFIFQAPYMEEYIVNENILYYIHTTLDTWYKRDVENEYFNIQGFINNYFPKKEYEYGSLSIYSRNA</sequence>
<feature type="non-terminal residue" evidence="1">
    <location>
        <position position="1"/>
    </location>
</feature>
<comment type="caution">
    <text evidence="1">The sequence shown here is derived from an EMBL/GenBank/DDBJ whole genome shotgun (WGS) entry which is preliminary data.</text>
</comment>
<gene>
    <name evidence="1" type="ORF">S03H2_22332</name>
</gene>
<proteinExistence type="predicted"/>
<evidence type="ECO:0000313" key="1">
    <source>
        <dbReference type="EMBL" id="GAH35933.1"/>
    </source>
</evidence>
<reference evidence="1" key="1">
    <citation type="journal article" date="2014" name="Front. Microbiol.">
        <title>High frequency of phylogenetically diverse reductive dehalogenase-homologous genes in deep subseafloor sedimentary metagenomes.</title>
        <authorList>
            <person name="Kawai M."/>
            <person name="Futagami T."/>
            <person name="Toyoda A."/>
            <person name="Takaki Y."/>
            <person name="Nishi S."/>
            <person name="Hori S."/>
            <person name="Arai W."/>
            <person name="Tsubouchi T."/>
            <person name="Morono Y."/>
            <person name="Uchiyama I."/>
            <person name="Ito T."/>
            <person name="Fujiyama A."/>
            <person name="Inagaki F."/>
            <person name="Takami H."/>
        </authorList>
    </citation>
    <scope>NUCLEOTIDE SEQUENCE</scope>
    <source>
        <strain evidence="1">Expedition CK06-06</strain>
    </source>
</reference>
<accession>X1GSE0</accession>
<dbReference type="EMBL" id="BARU01012007">
    <property type="protein sequence ID" value="GAH35933.1"/>
    <property type="molecule type" value="Genomic_DNA"/>
</dbReference>
<organism evidence="1">
    <name type="scientific">marine sediment metagenome</name>
    <dbReference type="NCBI Taxonomy" id="412755"/>
    <lineage>
        <taxon>unclassified sequences</taxon>
        <taxon>metagenomes</taxon>
        <taxon>ecological metagenomes</taxon>
    </lineage>
</organism>
<name>X1GSE0_9ZZZZ</name>